<dbReference type="AlphaFoldDB" id="A0A3Q2CW71"/>
<dbReference type="Proteomes" id="UP000265020">
    <property type="component" value="Unassembled WGS sequence"/>
</dbReference>
<name>A0A3Q2CW71_CYPVA</name>
<reference evidence="1" key="2">
    <citation type="submission" date="2025-09" db="UniProtKB">
        <authorList>
            <consortium name="Ensembl"/>
        </authorList>
    </citation>
    <scope>IDENTIFICATION</scope>
</reference>
<reference evidence="1" key="1">
    <citation type="submission" date="2025-08" db="UniProtKB">
        <authorList>
            <consortium name="Ensembl"/>
        </authorList>
    </citation>
    <scope>IDENTIFICATION</scope>
</reference>
<dbReference type="Ensembl" id="ENSCVAT00000029396.1">
    <property type="protein sequence ID" value="ENSCVAP00000010027.1"/>
    <property type="gene ID" value="ENSCVAG00000012094.1"/>
</dbReference>
<dbReference type="STRING" id="28743.ENSCVAP00000010027"/>
<sequence length="100" mass="11388">MVKAEERNSVADGWEEAFEKNRLVPPSSQTVRQAEENHLIAACDGYPTSFVDLQDLTAEEDVTYQLRVTLFDRKLQHFFGKTGTIKLRIRGNRGCIGLFL</sequence>
<organism evidence="1 2">
    <name type="scientific">Cyprinodon variegatus</name>
    <name type="common">Sheepshead minnow</name>
    <dbReference type="NCBI Taxonomy" id="28743"/>
    <lineage>
        <taxon>Eukaryota</taxon>
        <taxon>Metazoa</taxon>
        <taxon>Chordata</taxon>
        <taxon>Craniata</taxon>
        <taxon>Vertebrata</taxon>
        <taxon>Euteleostomi</taxon>
        <taxon>Actinopterygii</taxon>
        <taxon>Neopterygii</taxon>
        <taxon>Teleostei</taxon>
        <taxon>Neoteleostei</taxon>
        <taxon>Acanthomorphata</taxon>
        <taxon>Ovalentaria</taxon>
        <taxon>Atherinomorphae</taxon>
        <taxon>Cyprinodontiformes</taxon>
        <taxon>Cyprinodontidae</taxon>
        <taxon>Cyprinodon</taxon>
    </lineage>
</organism>
<dbReference type="OMA" id="DRNHHQF"/>
<protein>
    <submittedName>
        <fullName evidence="1">Uncharacterized protein</fullName>
    </submittedName>
</protein>
<dbReference type="GeneTree" id="ENSGT00940000175714"/>
<evidence type="ECO:0000313" key="2">
    <source>
        <dbReference type="Proteomes" id="UP000265020"/>
    </source>
</evidence>
<keyword evidence="2" id="KW-1185">Reference proteome</keyword>
<proteinExistence type="predicted"/>
<accession>A0A3Q2CW71</accession>
<evidence type="ECO:0000313" key="1">
    <source>
        <dbReference type="Ensembl" id="ENSCVAP00000010027.1"/>
    </source>
</evidence>